<evidence type="ECO:0000313" key="2">
    <source>
        <dbReference type="EnsemblPlants" id="TuG1812G0200000380.01.T01.cds411851"/>
    </source>
</evidence>
<dbReference type="EnsemblPlants" id="TuG1812G0200000380.01.T01">
    <property type="protein sequence ID" value="TuG1812G0200000380.01.T01.cds411851"/>
    <property type="gene ID" value="TuG1812G0200000380.01"/>
</dbReference>
<dbReference type="PANTHER" id="PTHR31425">
    <property type="entry name" value="PHOSPHORIBOSYLANTHRANILATE TRANSFERASE ISOFORM 1"/>
    <property type="match status" value="1"/>
</dbReference>
<dbReference type="PROSITE" id="PS50004">
    <property type="entry name" value="C2"/>
    <property type="match status" value="1"/>
</dbReference>
<dbReference type="Gene3D" id="2.60.40.150">
    <property type="entry name" value="C2 domain"/>
    <property type="match status" value="1"/>
</dbReference>
<feature type="domain" description="C2" evidence="1">
    <location>
        <begin position="1"/>
        <end position="92"/>
    </location>
</feature>
<protein>
    <recommendedName>
        <fullName evidence="1">C2 domain-containing protein</fullName>
    </recommendedName>
</protein>
<evidence type="ECO:0000259" key="1">
    <source>
        <dbReference type="PROSITE" id="PS50004"/>
    </source>
</evidence>
<dbReference type="SUPFAM" id="SSF49562">
    <property type="entry name" value="C2 domain (Calcium/lipid-binding domain, CaLB)"/>
    <property type="match status" value="1"/>
</dbReference>
<reference evidence="3" key="1">
    <citation type="journal article" date="2013" name="Nature">
        <title>Draft genome of the wheat A-genome progenitor Triticum urartu.</title>
        <authorList>
            <person name="Ling H.Q."/>
            <person name="Zhao S."/>
            <person name="Liu D."/>
            <person name="Wang J."/>
            <person name="Sun H."/>
            <person name="Zhang C."/>
            <person name="Fan H."/>
            <person name="Li D."/>
            <person name="Dong L."/>
            <person name="Tao Y."/>
            <person name="Gao C."/>
            <person name="Wu H."/>
            <person name="Li Y."/>
            <person name="Cui Y."/>
            <person name="Guo X."/>
            <person name="Zheng S."/>
            <person name="Wang B."/>
            <person name="Yu K."/>
            <person name="Liang Q."/>
            <person name="Yang W."/>
            <person name="Lou X."/>
            <person name="Chen J."/>
            <person name="Feng M."/>
            <person name="Jian J."/>
            <person name="Zhang X."/>
            <person name="Luo G."/>
            <person name="Jiang Y."/>
            <person name="Liu J."/>
            <person name="Wang Z."/>
            <person name="Sha Y."/>
            <person name="Zhang B."/>
            <person name="Wu H."/>
            <person name="Tang D."/>
            <person name="Shen Q."/>
            <person name="Xue P."/>
            <person name="Zou S."/>
            <person name="Wang X."/>
            <person name="Liu X."/>
            <person name="Wang F."/>
            <person name="Yang Y."/>
            <person name="An X."/>
            <person name="Dong Z."/>
            <person name="Zhang K."/>
            <person name="Zhang X."/>
            <person name="Luo M.C."/>
            <person name="Dvorak J."/>
            <person name="Tong Y."/>
            <person name="Wang J."/>
            <person name="Yang H."/>
            <person name="Li Z."/>
            <person name="Wang D."/>
            <person name="Zhang A."/>
            <person name="Wang J."/>
        </authorList>
    </citation>
    <scope>NUCLEOTIDE SEQUENCE</scope>
    <source>
        <strain evidence="3">cv. G1812</strain>
    </source>
</reference>
<dbReference type="InterPro" id="IPR035892">
    <property type="entry name" value="C2_domain_sf"/>
</dbReference>
<dbReference type="Pfam" id="PF00168">
    <property type="entry name" value="C2"/>
    <property type="match status" value="1"/>
</dbReference>
<dbReference type="AlphaFoldDB" id="A0A8R7TBZ6"/>
<keyword evidence="3" id="KW-1185">Reference proteome</keyword>
<proteinExistence type="predicted"/>
<dbReference type="Gramene" id="TuG1812G0200000380.01.T01">
    <property type="protein sequence ID" value="TuG1812G0200000380.01.T01.cds411851"/>
    <property type="gene ID" value="TuG1812G0200000380.01"/>
</dbReference>
<dbReference type="InterPro" id="IPR000008">
    <property type="entry name" value="C2_dom"/>
</dbReference>
<reference evidence="2" key="3">
    <citation type="submission" date="2022-06" db="UniProtKB">
        <authorList>
            <consortium name="EnsemblPlants"/>
        </authorList>
    </citation>
    <scope>IDENTIFICATION</scope>
</reference>
<accession>A0A8R7TBZ6</accession>
<evidence type="ECO:0000313" key="3">
    <source>
        <dbReference type="Proteomes" id="UP000015106"/>
    </source>
</evidence>
<name>A0A8R7TBZ6_TRIUA</name>
<dbReference type="PANTHER" id="PTHR31425:SF27">
    <property type="entry name" value="OS04G0691800 PROTEIN"/>
    <property type="match status" value="1"/>
</dbReference>
<dbReference type="Proteomes" id="UP000015106">
    <property type="component" value="Chromosome 2"/>
</dbReference>
<organism evidence="2 3">
    <name type="scientific">Triticum urartu</name>
    <name type="common">Red wild einkorn</name>
    <name type="synonym">Crithodium urartu</name>
    <dbReference type="NCBI Taxonomy" id="4572"/>
    <lineage>
        <taxon>Eukaryota</taxon>
        <taxon>Viridiplantae</taxon>
        <taxon>Streptophyta</taxon>
        <taxon>Embryophyta</taxon>
        <taxon>Tracheophyta</taxon>
        <taxon>Spermatophyta</taxon>
        <taxon>Magnoliopsida</taxon>
        <taxon>Liliopsida</taxon>
        <taxon>Poales</taxon>
        <taxon>Poaceae</taxon>
        <taxon>BOP clade</taxon>
        <taxon>Pooideae</taxon>
        <taxon>Triticodae</taxon>
        <taxon>Triticeae</taxon>
        <taxon>Triticinae</taxon>
        <taxon>Triticum</taxon>
    </lineage>
</organism>
<sequence>MASCNAFVEVEVNGQRQRTATRPGDLSPQWKETLFFDVRDPARFPALTVDVSVQHDHSLNDHNSIRMHAFLGRVRVSGPRSPDEAVVLRFPLDKRGLFLRVSGDMALRLYLVAD</sequence>
<reference evidence="2" key="2">
    <citation type="submission" date="2018-03" db="EMBL/GenBank/DDBJ databases">
        <title>The Triticum urartu genome reveals the dynamic nature of wheat genome evolution.</title>
        <authorList>
            <person name="Ling H."/>
            <person name="Ma B."/>
            <person name="Shi X."/>
            <person name="Liu H."/>
            <person name="Dong L."/>
            <person name="Sun H."/>
            <person name="Cao Y."/>
            <person name="Gao Q."/>
            <person name="Zheng S."/>
            <person name="Li Y."/>
            <person name="Yu Y."/>
            <person name="Du H."/>
            <person name="Qi M."/>
            <person name="Li Y."/>
            <person name="Yu H."/>
            <person name="Cui Y."/>
            <person name="Wang N."/>
            <person name="Chen C."/>
            <person name="Wu H."/>
            <person name="Zhao Y."/>
            <person name="Zhang J."/>
            <person name="Li Y."/>
            <person name="Zhou W."/>
            <person name="Zhang B."/>
            <person name="Hu W."/>
            <person name="Eijk M."/>
            <person name="Tang J."/>
            <person name="Witsenboer H."/>
            <person name="Zhao S."/>
            <person name="Li Z."/>
            <person name="Zhang A."/>
            <person name="Wang D."/>
            <person name="Liang C."/>
        </authorList>
    </citation>
    <scope>NUCLEOTIDE SEQUENCE [LARGE SCALE GENOMIC DNA]</scope>
    <source>
        <strain evidence="2">cv. G1812</strain>
    </source>
</reference>
<dbReference type="InterPro" id="IPR047259">
    <property type="entry name" value="QUIRKY-like"/>
</dbReference>